<gene>
    <name evidence="14" type="ORF">GNE07_27380</name>
</gene>
<evidence type="ECO:0000256" key="2">
    <source>
        <dbReference type="ARBA" id="ARBA00022723"/>
    </source>
</evidence>
<dbReference type="SUPFAM" id="SSF54862">
    <property type="entry name" value="4Fe-4S ferredoxins"/>
    <property type="match status" value="1"/>
</dbReference>
<evidence type="ECO:0000256" key="1">
    <source>
        <dbReference type="ARBA" id="ARBA00010804"/>
    </source>
</evidence>
<evidence type="ECO:0000313" key="15">
    <source>
        <dbReference type="Proteomes" id="UP000434223"/>
    </source>
</evidence>
<keyword evidence="4" id="KW-0408">Iron</keyword>
<comment type="catalytic activity">
    <reaction evidence="9">
        <text>5,6-dihydrouracil + NAD(+) = uracil + NADH + H(+)</text>
        <dbReference type="Rhea" id="RHEA:20189"/>
        <dbReference type="ChEBI" id="CHEBI:15378"/>
        <dbReference type="ChEBI" id="CHEBI:15901"/>
        <dbReference type="ChEBI" id="CHEBI:17568"/>
        <dbReference type="ChEBI" id="CHEBI:57540"/>
        <dbReference type="ChEBI" id="CHEBI:57945"/>
        <dbReference type="EC" id="1.3.1.1"/>
    </reaction>
</comment>
<comment type="catalytic activity">
    <reaction evidence="8">
        <text>5,6-dihydrothymine + NAD(+) = thymine + NADH + H(+)</text>
        <dbReference type="Rhea" id="RHEA:28791"/>
        <dbReference type="ChEBI" id="CHEBI:15378"/>
        <dbReference type="ChEBI" id="CHEBI:17821"/>
        <dbReference type="ChEBI" id="CHEBI:27468"/>
        <dbReference type="ChEBI" id="CHEBI:57540"/>
        <dbReference type="ChEBI" id="CHEBI:57945"/>
        <dbReference type="EC" id="1.3.1.1"/>
    </reaction>
</comment>
<dbReference type="InterPro" id="IPR017900">
    <property type="entry name" value="4Fe4S_Fe_S_CS"/>
</dbReference>
<dbReference type="PROSITE" id="PS51379">
    <property type="entry name" value="4FE4S_FER_2"/>
    <property type="match status" value="2"/>
</dbReference>
<dbReference type="GO" id="GO:0050661">
    <property type="term" value="F:NADP binding"/>
    <property type="evidence" value="ECO:0007669"/>
    <property type="project" value="TreeGrafter"/>
</dbReference>
<feature type="domain" description="4Fe-4S ferredoxin-type" evidence="13">
    <location>
        <begin position="361"/>
        <end position="390"/>
    </location>
</feature>
<dbReference type="Gene3D" id="3.20.20.70">
    <property type="entry name" value="Aldolase class I"/>
    <property type="match status" value="1"/>
</dbReference>
<dbReference type="GO" id="GO:0002058">
    <property type="term" value="F:uracil binding"/>
    <property type="evidence" value="ECO:0007669"/>
    <property type="project" value="TreeGrafter"/>
</dbReference>
<dbReference type="GO" id="GO:0004159">
    <property type="term" value="F:dihydropyrimidine dehydrogenase (NAD+) activity"/>
    <property type="evidence" value="ECO:0007669"/>
    <property type="project" value="UniProtKB-EC"/>
</dbReference>
<dbReference type="InterPro" id="IPR005720">
    <property type="entry name" value="Dihydroorotate_DH_cat"/>
</dbReference>
<evidence type="ECO:0000256" key="5">
    <source>
        <dbReference type="ARBA" id="ARBA00023014"/>
    </source>
</evidence>
<dbReference type="Proteomes" id="UP000434223">
    <property type="component" value="Unassembled WGS sequence"/>
</dbReference>
<dbReference type="Gene3D" id="3.30.70.20">
    <property type="match status" value="1"/>
</dbReference>
<dbReference type="GO" id="GO:0005737">
    <property type="term" value="C:cytoplasm"/>
    <property type="evidence" value="ECO:0007669"/>
    <property type="project" value="InterPro"/>
</dbReference>
<name>A0AAW9WN61_9FIRM</name>
<dbReference type="RefSeq" id="WP_055652190.1">
    <property type="nucleotide sequence ID" value="NZ_CZAZ01000049.1"/>
</dbReference>
<evidence type="ECO:0000256" key="8">
    <source>
        <dbReference type="ARBA" id="ARBA00047685"/>
    </source>
</evidence>
<dbReference type="GO" id="GO:0046872">
    <property type="term" value="F:metal ion binding"/>
    <property type="evidence" value="ECO:0007669"/>
    <property type="project" value="UniProtKB-KW"/>
</dbReference>
<evidence type="ECO:0000256" key="7">
    <source>
        <dbReference type="ARBA" id="ARBA00032722"/>
    </source>
</evidence>
<dbReference type="PROSITE" id="PS00198">
    <property type="entry name" value="4FE4S_FER_1"/>
    <property type="match status" value="1"/>
</dbReference>
<dbReference type="AlphaFoldDB" id="A0AAW9WN61"/>
<dbReference type="GO" id="GO:0006212">
    <property type="term" value="P:uracil catabolic process"/>
    <property type="evidence" value="ECO:0007669"/>
    <property type="project" value="TreeGrafter"/>
</dbReference>
<evidence type="ECO:0000256" key="10">
    <source>
        <dbReference type="ARBA" id="ARBA00049578"/>
    </source>
</evidence>
<dbReference type="Pfam" id="PF01180">
    <property type="entry name" value="DHO_dh"/>
    <property type="match status" value="1"/>
</dbReference>
<dbReference type="InterPro" id="IPR013785">
    <property type="entry name" value="Aldolase_TIM"/>
</dbReference>
<evidence type="ECO:0000256" key="4">
    <source>
        <dbReference type="ARBA" id="ARBA00023004"/>
    </source>
</evidence>
<comment type="similarity">
    <text evidence="1">Belongs to the dihydropyrimidine dehydrogenase family.</text>
</comment>
<evidence type="ECO:0000313" key="14">
    <source>
        <dbReference type="EMBL" id="MUB66740.1"/>
    </source>
</evidence>
<organism evidence="14 15">
    <name type="scientific">Hungatella hathewayi</name>
    <dbReference type="NCBI Taxonomy" id="154046"/>
    <lineage>
        <taxon>Bacteria</taxon>
        <taxon>Bacillati</taxon>
        <taxon>Bacillota</taxon>
        <taxon>Clostridia</taxon>
        <taxon>Lachnospirales</taxon>
        <taxon>Lachnospiraceae</taxon>
        <taxon>Hungatella</taxon>
    </lineage>
</organism>
<accession>A0AAW9WN61</accession>
<dbReference type="InterPro" id="IPR017896">
    <property type="entry name" value="4Fe4S_Fe-S-bd"/>
</dbReference>
<comment type="caution">
    <text evidence="14">The sequence shown here is derived from an EMBL/GenBank/DDBJ whole genome shotgun (WGS) entry which is preliminary data.</text>
</comment>
<evidence type="ECO:0000256" key="6">
    <source>
        <dbReference type="ARBA" id="ARBA00030119"/>
    </source>
</evidence>
<comment type="function">
    <text evidence="10">Involved in pyrimidine base degradation. Catalyzes physiologically the reduction of uracil to 5,6-dihydrouracil (DHU) by using NADH as a specific cosubstrate. It also catalyzes the reverse reaction and the reduction of thymine to 5,6-dihydrothymine (DHT).</text>
</comment>
<dbReference type="Pfam" id="PF14697">
    <property type="entry name" value="Fer4_21"/>
    <property type="match status" value="1"/>
</dbReference>
<reference evidence="14 15" key="1">
    <citation type="submission" date="2019-09" db="EMBL/GenBank/DDBJ databases">
        <title>Draft genome sequencing of Hungatella hathewayi 123Y-2.</title>
        <authorList>
            <person name="Lv Q."/>
            <person name="Li S."/>
        </authorList>
    </citation>
    <scope>NUCLEOTIDE SEQUENCE [LARGE SCALE GENOMIC DNA]</scope>
    <source>
        <strain evidence="14 15">123Y-2</strain>
    </source>
</reference>
<dbReference type="SUPFAM" id="SSF51395">
    <property type="entry name" value="FMN-linked oxidoreductases"/>
    <property type="match status" value="1"/>
</dbReference>
<dbReference type="EMBL" id="WNME01000032">
    <property type="protein sequence ID" value="MUB66740.1"/>
    <property type="molecule type" value="Genomic_DNA"/>
</dbReference>
<evidence type="ECO:0000256" key="12">
    <source>
        <dbReference type="ARBA" id="ARBA00049728"/>
    </source>
</evidence>
<evidence type="ECO:0000256" key="3">
    <source>
        <dbReference type="ARBA" id="ARBA00023002"/>
    </source>
</evidence>
<comment type="subunit">
    <text evidence="11">Heterotetramer of 2 PreA and 2 PreT subunits.</text>
</comment>
<keyword evidence="3" id="KW-0560">Oxidoreductase</keyword>
<dbReference type="GO" id="GO:0051536">
    <property type="term" value="F:iron-sulfur cluster binding"/>
    <property type="evidence" value="ECO:0007669"/>
    <property type="project" value="UniProtKB-KW"/>
</dbReference>
<dbReference type="GO" id="GO:0006210">
    <property type="term" value="P:thymine catabolic process"/>
    <property type="evidence" value="ECO:0007669"/>
    <property type="project" value="TreeGrafter"/>
</dbReference>
<dbReference type="PANTHER" id="PTHR43073:SF2">
    <property type="entry name" value="DIHYDROPYRIMIDINE DEHYDROGENASE [NADP(+)]"/>
    <property type="match status" value="1"/>
</dbReference>
<protein>
    <recommendedName>
        <fullName evidence="12">dihydrouracil dehydrogenase (NAD(+))</fullName>
        <ecNumber evidence="12">1.3.1.1</ecNumber>
    </recommendedName>
    <alternativeName>
        <fullName evidence="7">Dihydrothymine dehydrogenase</fullName>
    </alternativeName>
    <alternativeName>
        <fullName evidence="6">Dihydrouracil dehydrogenase</fullName>
    </alternativeName>
</protein>
<keyword evidence="2" id="KW-0479">Metal-binding</keyword>
<dbReference type="PANTHER" id="PTHR43073">
    <property type="entry name" value="DIHYDROPYRIMIDINE DEHYDROGENASE [NADP(+)]"/>
    <property type="match status" value="1"/>
</dbReference>
<dbReference type="EC" id="1.3.1.1" evidence="12"/>
<sequence length="396" mass="42459">MADLSVNCGGLKLKNPIMIASSPLTAKLSLLKEAEEHGAAGAAIKHTMMSQRFEARPRWFYDRKIGVTVSGDPRLNPDEALDLIRKTKEETSLAVLANMSGTPGKLESWGELARNLEQAGADAIELNFNCPNLLSADIKTSVSGANLGADPEACKIVTGEVKKAVQIPVAVKLSTESGTAVKVALSCREAGADIINIHAGYRSAPGIDIYHGGRFLYPGSEYGNFGGCTGPWSRRFSHRFLADIAAAVPEAGLMGGSGISDWSHIVEAIMFGAESIQICTAVMEQGFGLLDGCVNGLKRFMDEQGYKRLEDMRGLALNYVVKPGQMVYKEVAAAIDETRCSGCGLCTRIAHCNAIKTGRKGTYEVNPEKCIGCGFCLGVCPKKAIRIMNRCEEEDE</sequence>
<evidence type="ECO:0000256" key="11">
    <source>
        <dbReference type="ARBA" id="ARBA00049714"/>
    </source>
</evidence>
<evidence type="ECO:0000259" key="13">
    <source>
        <dbReference type="PROSITE" id="PS51379"/>
    </source>
</evidence>
<feature type="domain" description="4Fe-4S ferredoxin-type" evidence="13">
    <location>
        <begin position="331"/>
        <end position="360"/>
    </location>
</feature>
<proteinExistence type="inferred from homology"/>
<evidence type="ECO:0000256" key="9">
    <source>
        <dbReference type="ARBA" id="ARBA00048792"/>
    </source>
</evidence>
<keyword evidence="5" id="KW-0411">Iron-sulfur</keyword>